<evidence type="ECO:0000256" key="5">
    <source>
        <dbReference type="ARBA" id="ARBA00023242"/>
    </source>
</evidence>
<accession>A0A026X0S0</accession>
<dbReference type="InterPro" id="IPR052035">
    <property type="entry name" value="ZnF_BED_domain_contain"/>
</dbReference>
<keyword evidence="3" id="KW-0863">Zinc-finger</keyword>
<gene>
    <name evidence="7" type="ORF">X777_11041</name>
</gene>
<dbReference type="AlphaFoldDB" id="A0A026X0S0"/>
<reference evidence="7 8" key="1">
    <citation type="journal article" date="2014" name="Curr. Biol.">
        <title>The genome of the clonal raider ant Cerapachys biroi.</title>
        <authorList>
            <person name="Oxley P.R."/>
            <person name="Ji L."/>
            <person name="Fetter-Pruneda I."/>
            <person name="McKenzie S.K."/>
            <person name="Li C."/>
            <person name="Hu H."/>
            <person name="Zhang G."/>
            <person name="Kronauer D.J."/>
        </authorList>
    </citation>
    <scope>NUCLEOTIDE SEQUENCE [LARGE SCALE GENOMIC DNA]</scope>
</reference>
<keyword evidence="2" id="KW-0479">Metal-binding</keyword>
<proteinExistence type="predicted"/>
<sequence length="491" mass="56838">EITNGILFFIAKNNLPFDLVESEGFLVLMRKAIPLYKVPSRRTITRLMEERYDGLSTLIKEELVKIHDICLTTDVWTESKNTKSFIALTAHYLINEQHKSVTIGVEELTDRHTADYLRALIAQWNIKKESVVAIISDSAPNIKKAIVDSFGIDKHLPCFEHLLNLVPSKIIENDEIVSPLITKIKNIVKFFKKSVVAADKLRLESDLKLIQSVETRWNSCYEMLKRFVELADKISVILLLMDSAPEMLVATELKIVKEFIQLLEPFYEATQILSKEKHFTGSKTIPVIKIIKNKLNLLTITESGARLKKLLCEEFSKRFENIEQISILASATFLNPRFKKLYFENHLAYSNMLKKLIRMLNSMNESNVHSAREDQTLEISHSFWSYHETVVNYNKTKQFEIQDQNEIPEDLRYYLHQEVIEMKGNPIAFWNHYSQSTLSKFVKRYLTVIATSVPSERLFSRTGNIMVDSRNKLSSLHLQQLLFLNFSLSIA</sequence>
<evidence type="ECO:0000256" key="2">
    <source>
        <dbReference type="ARBA" id="ARBA00022723"/>
    </source>
</evidence>
<protein>
    <submittedName>
        <fullName evidence="7">Zinc finger BED domain-containing protein</fullName>
    </submittedName>
</protein>
<evidence type="ECO:0000313" key="8">
    <source>
        <dbReference type="Proteomes" id="UP000053097"/>
    </source>
</evidence>
<dbReference type="SUPFAM" id="SSF53098">
    <property type="entry name" value="Ribonuclease H-like"/>
    <property type="match status" value="1"/>
</dbReference>
<dbReference type="OrthoDB" id="7696101at2759"/>
<dbReference type="InterPro" id="IPR008906">
    <property type="entry name" value="HATC_C_dom"/>
</dbReference>
<feature type="non-terminal residue" evidence="7">
    <location>
        <position position="1"/>
    </location>
</feature>
<dbReference type="SUPFAM" id="SSF140996">
    <property type="entry name" value="Hermes dimerisation domain"/>
    <property type="match status" value="1"/>
</dbReference>
<feature type="domain" description="HAT C-terminal dimerisation" evidence="6">
    <location>
        <begin position="411"/>
        <end position="486"/>
    </location>
</feature>
<evidence type="ECO:0000313" key="7">
    <source>
        <dbReference type="EMBL" id="EZA61658.1"/>
    </source>
</evidence>
<dbReference type="OMA" id="DEWNIDY"/>
<dbReference type="GO" id="GO:0005634">
    <property type="term" value="C:nucleus"/>
    <property type="evidence" value="ECO:0007669"/>
    <property type="project" value="UniProtKB-SubCell"/>
</dbReference>
<keyword evidence="5" id="KW-0539">Nucleus</keyword>
<evidence type="ECO:0000256" key="4">
    <source>
        <dbReference type="ARBA" id="ARBA00022833"/>
    </source>
</evidence>
<evidence type="ECO:0000256" key="3">
    <source>
        <dbReference type="ARBA" id="ARBA00022771"/>
    </source>
</evidence>
<keyword evidence="4" id="KW-0862">Zinc</keyword>
<dbReference type="GO" id="GO:0008270">
    <property type="term" value="F:zinc ion binding"/>
    <property type="evidence" value="ECO:0007669"/>
    <property type="project" value="UniProtKB-KW"/>
</dbReference>
<organism evidence="7 8">
    <name type="scientific">Ooceraea biroi</name>
    <name type="common">Clonal raider ant</name>
    <name type="synonym">Cerapachys biroi</name>
    <dbReference type="NCBI Taxonomy" id="2015173"/>
    <lineage>
        <taxon>Eukaryota</taxon>
        <taxon>Metazoa</taxon>
        <taxon>Ecdysozoa</taxon>
        <taxon>Arthropoda</taxon>
        <taxon>Hexapoda</taxon>
        <taxon>Insecta</taxon>
        <taxon>Pterygota</taxon>
        <taxon>Neoptera</taxon>
        <taxon>Endopterygota</taxon>
        <taxon>Hymenoptera</taxon>
        <taxon>Apocrita</taxon>
        <taxon>Aculeata</taxon>
        <taxon>Formicoidea</taxon>
        <taxon>Formicidae</taxon>
        <taxon>Dorylinae</taxon>
        <taxon>Ooceraea</taxon>
    </lineage>
</organism>
<dbReference type="InterPro" id="IPR012337">
    <property type="entry name" value="RNaseH-like_sf"/>
</dbReference>
<dbReference type="GO" id="GO:0046983">
    <property type="term" value="F:protein dimerization activity"/>
    <property type="evidence" value="ECO:0007669"/>
    <property type="project" value="InterPro"/>
</dbReference>
<comment type="subcellular location">
    <subcellularLocation>
        <location evidence="1">Nucleus</location>
    </subcellularLocation>
</comment>
<dbReference type="Pfam" id="PF05699">
    <property type="entry name" value="Dimer_Tnp_hAT"/>
    <property type="match status" value="1"/>
</dbReference>
<evidence type="ECO:0000259" key="6">
    <source>
        <dbReference type="Pfam" id="PF05699"/>
    </source>
</evidence>
<dbReference type="EMBL" id="KK107050">
    <property type="protein sequence ID" value="EZA61658.1"/>
    <property type="molecule type" value="Genomic_DNA"/>
</dbReference>
<dbReference type="PANTHER" id="PTHR46481">
    <property type="entry name" value="ZINC FINGER BED DOMAIN-CONTAINING PROTEIN 4"/>
    <property type="match status" value="1"/>
</dbReference>
<dbReference type="Proteomes" id="UP000053097">
    <property type="component" value="Unassembled WGS sequence"/>
</dbReference>
<name>A0A026X0S0_OOCBI</name>
<keyword evidence="8" id="KW-1185">Reference proteome</keyword>
<evidence type="ECO:0000256" key="1">
    <source>
        <dbReference type="ARBA" id="ARBA00004123"/>
    </source>
</evidence>
<dbReference type="PANTHER" id="PTHR46481:SF10">
    <property type="entry name" value="ZINC FINGER BED DOMAIN-CONTAINING PROTEIN 39"/>
    <property type="match status" value="1"/>
</dbReference>